<sequence length="76" mass="8869">MNRIKELVEILYDSLTCVTVAIIGIAYFNVQFAARVFCWVVIFEFILEIVKKYVRTEKDHVRADKAKKTAEEAKKN</sequence>
<protein>
    <submittedName>
        <fullName evidence="2">Uncharacterized protein</fullName>
    </submittedName>
</protein>
<dbReference type="AlphaFoldDB" id="A0A7H9EKC3"/>
<keyword evidence="1" id="KW-1133">Transmembrane helix</keyword>
<dbReference type="KEGG" id="lsw:GTO87_05840"/>
<dbReference type="EMBL" id="CP047418">
    <property type="protein sequence ID" value="QLL78163.1"/>
    <property type="molecule type" value="Genomic_DNA"/>
</dbReference>
<evidence type="ECO:0000313" key="3">
    <source>
        <dbReference type="Proteomes" id="UP000510886"/>
    </source>
</evidence>
<dbReference type="Proteomes" id="UP000510886">
    <property type="component" value="Chromosome"/>
</dbReference>
<name>A0A7H9EKC3_9LACO</name>
<reference evidence="2 3" key="1">
    <citation type="submission" date="2020-01" db="EMBL/GenBank/DDBJ databases">
        <title>Complete and circular genome sequences of six lactobacillus isolates from horses.</title>
        <authorList>
            <person name="Hassan H.M."/>
        </authorList>
    </citation>
    <scope>NUCLEOTIDE SEQUENCE [LARGE SCALE GENOMIC DNA]</scope>
    <source>
        <strain evidence="2 3">1A</strain>
    </source>
</reference>
<evidence type="ECO:0000313" key="2">
    <source>
        <dbReference type="EMBL" id="QLL78163.1"/>
    </source>
</evidence>
<gene>
    <name evidence="2" type="ORF">GTO87_05840</name>
</gene>
<keyword evidence="1" id="KW-0812">Transmembrane</keyword>
<keyword evidence="1" id="KW-0472">Membrane</keyword>
<proteinExistence type="predicted"/>
<evidence type="ECO:0000256" key="1">
    <source>
        <dbReference type="SAM" id="Phobius"/>
    </source>
</evidence>
<accession>A0A7H9EKC3</accession>
<feature type="transmembrane region" description="Helical" evidence="1">
    <location>
        <begin position="32"/>
        <end position="50"/>
    </location>
</feature>
<dbReference type="RefSeq" id="WP_180848457.1">
    <property type="nucleotide sequence ID" value="NZ_CP047418.1"/>
</dbReference>
<feature type="transmembrane region" description="Helical" evidence="1">
    <location>
        <begin position="7"/>
        <end position="26"/>
    </location>
</feature>
<organism evidence="2 3">
    <name type="scientific">Ligilactobacillus saerimneri</name>
    <dbReference type="NCBI Taxonomy" id="228229"/>
    <lineage>
        <taxon>Bacteria</taxon>
        <taxon>Bacillati</taxon>
        <taxon>Bacillota</taxon>
        <taxon>Bacilli</taxon>
        <taxon>Lactobacillales</taxon>
        <taxon>Lactobacillaceae</taxon>
        <taxon>Ligilactobacillus</taxon>
    </lineage>
</organism>